<sequence length="164" mass="18240">MRSYDDFQHHLGQRLHGIGQTQAQQLVQALATAVDAQMPVDNFLREPPAMQPHFHALRQAVRSNNWQPETIAAELDALTALEQQHGNGDTELHNLAFLVLLDNWMLLQEPGLNADECFAAAFASVAQYMDLADNQSEADLDSWLDDPQIAAAARRLEAMLSARP</sequence>
<accession>A0ABS9NLZ0</accession>
<dbReference type="EMBL" id="JAKOOW010000017">
    <property type="protein sequence ID" value="MCG6503690.1"/>
    <property type="molecule type" value="Genomic_DNA"/>
</dbReference>
<dbReference type="RefSeq" id="WP_238746231.1">
    <property type="nucleotide sequence ID" value="NZ_JAKOOW010000017.1"/>
</dbReference>
<name>A0ABS9NLZ0_9NEIS</name>
<organism evidence="1 2">
    <name type="scientific">Kingella pumchi</name>
    <dbReference type="NCBI Taxonomy" id="2779506"/>
    <lineage>
        <taxon>Bacteria</taxon>
        <taxon>Pseudomonadati</taxon>
        <taxon>Pseudomonadota</taxon>
        <taxon>Betaproteobacteria</taxon>
        <taxon>Neisseriales</taxon>
        <taxon>Neisseriaceae</taxon>
        <taxon>Kingella</taxon>
    </lineage>
</organism>
<protein>
    <submittedName>
        <fullName evidence="1">Uncharacterized protein</fullName>
    </submittedName>
</protein>
<dbReference type="Proteomes" id="UP001298424">
    <property type="component" value="Unassembled WGS sequence"/>
</dbReference>
<comment type="caution">
    <text evidence="1">The sequence shown here is derived from an EMBL/GenBank/DDBJ whole genome shotgun (WGS) entry which is preliminary data.</text>
</comment>
<gene>
    <name evidence="1" type="ORF">MB824_04155</name>
</gene>
<proteinExistence type="predicted"/>
<evidence type="ECO:0000313" key="1">
    <source>
        <dbReference type="EMBL" id="MCG6503690.1"/>
    </source>
</evidence>
<keyword evidence="2" id="KW-1185">Reference proteome</keyword>
<reference evidence="1 2" key="1">
    <citation type="submission" date="2022-02" db="EMBL/GenBank/DDBJ databases">
        <title>Genome sequence data of Kingella unionensis sp. nov. strain CICC 24913 (CCUG 75125).</title>
        <authorList>
            <person name="Xiao M."/>
        </authorList>
    </citation>
    <scope>NUCLEOTIDE SEQUENCE [LARGE SCALE GENOMIC DNA]</scope>
    <source>
        <strain evidence="1 2">CICC 24913</strain>
    </source>
</reference>
<evidence type="ECO:0000313" key="2">
    <source>
        <dbReference type="Proteomes" id="UP001298424"/>
    </source>
</evidence>